<feature type="region of interest" description="Disordered" evidence="6">
    <location>
        <begin position="258"/>
        <end position="286"/>
    </location>
</feature>
<evidence type="ECO:0000256" key="6">
    <source>
        <dbReference type="SAM" id="MobiDB-lite"/>
    </source>
</evidence>
<feature type="compositionally biased region" description="Gly residues" evidence="6">
    <location>
        <begin position="193"/>
        <end position="208"/>
    </location>
</feature>
<name>A0A6A4N9H3_LUPAL</name>
<evidence type="ECO:0000313" key="7">
    <source>
        <dbReference type="EMBL" id="KAE9588683.1"/>
    </source>
</evidence>
<gene>
    <name evidence="7" type="ORF">Lalb_Chr22g0357931</name>
</gene>
<dbReference type="GO" id="GO:0009788">
    <property type="term" value="P:negative regulation of abscisic acid-activated signaling pathway"/>
    <property type="evidence" value="ECO:0007669"/>
    <property type="project" value="InterPro"/>
</dbReference>
<dbReference type="PROSITE" id="PS00028">
    <property type="entry name" value="ZINC_FINGER_C2H2_1"/>
    <property type="match status" value="1"/>
</dbReference>
<accession>A0A6A4N9H3</accession>
<proteinExistence type="predicted"/>
<dbReference type="GO" id="GO:0008270">
    <property type="term" value="F:zinc ion binding"/>
    <property type="evidence" value="ECO:0007669"/>
    <property type="project" value="UniProtKB-KW"/>
</dbReference>
<dbReference type="Proteomes" id="UP000447434">
    <property type="component" value="Chromosome 22"/>
</dbReference>
<organism evidence="7 8">
    <name type="scientific">Lupinus albus</name>
    <name type="common">White lupine</name>
    <name type="synonym">Lupinus termis</name>
    <dbReference type="NCBI Taxonomy" id="3870"/>
    <lineage>
        <taxon>Eukaryota</taxon>
        <taxon>Viridiplantae</taxon>
        <taxon>Streptophyta</taxon>
        <taxon>Embryophyta</taxon>
        <taxon>Tracheophyta</taxon>
        <taxon>Spermatophyta</taxon>
        <taxon>Magnoliopsida</taxon>
        <taxon>eudicotyledons</taxon>
        <taxon>Gunneridae</taxon>
        <taxon>Pentapetalae</taxon>
        <taxon>rosids</taxon>
        <taxon>fabids</taxon>
        <taxon>Fabales</taxon>
        <taxon>Fabaceae</taxon>
        <taxon>Papilionoideae</taxon>
        <taxon>50 kb inversion clade</taxon>
        <taxon>genistoids sensu lato</taxon>
        <taxon>core genistoids</taxon>
        <taxon>Genisteae</taxon>
        <taxon>Lupinus</taxon>
    </lineage>
</organism>
<dbReference type="Gene3D" id="3.30.160.60">
    <property type="entry name" value="Classic Zinc Finger"/>
    <property type="match status" value="1"/>
</dbReference>
<feature type="compositionally biased region" description="Basic and acidic residues" evidence="6">
    <location>
        <begin position="65"/>
        <end position="75"/>
    </location>
</feature>
<keyword evidence="3" id="KW-0863">Zinc-finger</keyword>
<dbReference type="InterPro" id="IPR013087">
    <property type="entry name" value="Znf_C2H2_type"/>
</dbReference>
<evidence type="ECO:0000256" key="2">
    <source>
        <dbReference type="ARBA" id="ARBA00022723"/>
    </source>
</evidence>
<feature type="region of interest" description="Disordered" evidence="6">
    <location>
        <begin position="1"/>
        <end position="82"/>
    </location>
</feature>
<feature type="compositionally biased region" description="Polar residues" evidence="6">
    <location>
        <begin position="179"/>
        <end position="192"/>
    </location>
</feature>
<dbReference type="EMBL" id="WOCE01000022">
    <property type="protein sequence ID" value="KAE9588683.1"/>
    <property type="molecule type" value="Genomic_DNA"/>
</dbReference>
<dbReference type="InterPro" id="IPR036236">
    <property type="entry name" value="Znf_C2H2_sf"/>
</dbReference>
<dbReference type="InterPro" id="IPR044246">
    <property type="entry name" value="ZFP3-like"/>
</dbReference>
<sequence>MPNIEEKKLKRKMDDAPTVESADPKPSEALRTSDNSTVDESTPRPFKSMRTSDEYDSLVKSSEPSNDRELKENIPQDHSCPYCDRKFSSPQALGGHQNAHKHERLLEKEKNKYMYGDEFGSCYPRHAYSYLTNYYQGSSLNLYHGAQLQHPMVQIPSISSPRLSSIAYGHHQGLHLPSTSFNGHPLGSTSSWSGGGGGGDGGGGGGGAITPMSNFQGLSLFGPINQISLPIINEANEVQGHAGVGNYVEDLRLSLAAPQASPEEPNVSPTTQASQELDLTLRLSFP</sequence>
<evidence type="ECO:0000256" key="1">
    <source>
        <dbReference type="ARBA" id="ARBA00004123"/>
    </source>
</evidence>
<protein>
    <submittedName>
        <fullName evidence="7">Putative transcription factor C2H2 family</fullName>
    </submittedName>
</protein>
<keyword evidence="4" id="KW-0862">Zinc</keyword>
<evidence type="ECO:0000313" key="8">
    <source>
        <dbReference type="Proteomes" id="UP000447434"/>
    </source>
</evidence>
<evidence type="ECO:0000256" key="4">
    <source>
        <dbReference type="ARBA" id="ARBA00022833"/>
    </source>
</evidence>
<evidence type="ECO:0000256" key="3">
    <source>
        <dbReference type="ARBA" id="ARBA00022771"/>
    </source>
</evidence>
<dbReference type="PANTHER" id="PTHR47287:SF15">
    <property type="entry name" value="ZINC FINGER PROTEIN 3-LIKE"/>
    <property type="match status" value="1"/>
</dbReference>
<feature type="region of interest" description="Disordered" evidence="6">
    <location>
        <begin position="179"/>
        <end position="208"/>
    </location>
</feature>
<dbReference type="GO" id="GO:0005634">
    <property type="term" value="C:nucleus"/>
    <property type="evidence" value="ECO:0007669"/>
    <property type="project" value="UniProtKB-SubCell"/>
</dbReference>
<dbReference type="SUPFAM" id="SSF57667">
    <property type="entry name" value="beta-beta-alpha zinc fingers"/>
    <property type="match status" value="1"/>
</dbReference>
<keyword evidence="8" id="KW-1185">Reference proteome</keyword>
<reference evidence="8" key="1">
    <citation type="journal article" date="2020" name="Nat. Commun.">
        <title>Genome sequence of the cluster root forming white lupin.</title>
        <authorList>
            <person name="Hufnagel B."/>
            <person name="Marques A."/>
            <person name="Soriano A."/>
            <person name="Marques L."/>
            <person name="Divol F."/>
            <person name="Doumas P."/>
            <person name="Sallet E."/>
            <person name="Mancinotti D."/>
            <person name="Carrere S."/>
            <person name="Marande W."/>
            <person name="Arribat S."/>
            <person name="Keller J."/>
            <person name="Huneau C."/>
            <person name="Blein T."/>
            <person name="Aime D."/>
            <person name="Laguerre M."/>
            <person name="Taylor J."/>
            <person name="Schubert V."/>
            <person name="Nelson M."/>
            <person name="Geu-Flores F."/>
            <person name="Crespi M."/>
            <person name="Gallardo-Guerrero K."/>
            <person name="Delaux P.-M."/>
            <person name="Salse J."/>
            <person name="Berges H."/>
            <person name="Guyot R."/>
            <person name="Gouzy J."/>
            <person name="Peret B."/>
        </authorList>
    </citation>
    <scope>NUCLEOTIDE SEQUENCE [LARGE SCALE GENOMIC DNA]</scope>
    <source>
        <strain evidence="8">cv. Amiga</strain>
    </source>
</reference>
<feature type="compositionally biased region" description="Polar residues" evidence="6">
    <location>
        <begin position="30"/>
        <end position="40"/>
    </location>
</feature>
<dbReference type="OrthoDB" id="1430440at2759"/>
<dbReference type="AlphaFoldDB" id="A0A6A4N9H3"/>
<keyword evidence="5" id="KW-0539">Nucleus</keyword>
<dbReference type="PROSITE" id="PS50157">
    <property type="entry name" value="ZINC_FINGER_C2H2_2"/>
    <property type="match status" value="1"/>
</dbReference>
<feature type="compositionally biased region" description="Basic and acidic residues" evidence="6">
    <location>
        <begin position="1"/>
        <end position="15"/>
    </location>
</feature>
<dbReference type="PANTHER" id="PTHR47287">
    <property type="entry name" value="C2H2 AND C2HC ZINC FINGERS SUPERFAMILY PROTEIN"/>
    <property type="match status" value="1"/>
</dbReference>
<feature type="compositionally biased region" description="Polar residues" evidence="6">
    <location>
        <begin position="267"/>
        <end position="277"/>
    </location>
</feature>
<keyword evidence="2" id="KW-0479">Metal-binding</keyword>
<comment type="caution">
    <text evidence="7">The sequence shown here is derived from an EMBL/GenBank/DDBJ whole genome shotgun (WGS) entry which is preliminary data.</text>
</comment>
<comment type="subcellular location">
    <subcellularLocation>
        <location evidence="1">Nucleus</location>
    </subcellularLocation>
</comment>
<evidence type="ECO:0000256" key="5">
    <source>
        <dbReference type="ARBA" id="ARBA00023242"/>
    </source>
</evidence>